<evidence type="ECO:0000313" key="2">
    <source>
        <dbReference type="Proteomes" id="UP000007798"/>
    </source>
</evidence>
<dbReference type="InParanoid" id="B4MM70"/>
<reference evidence="1 2" key="1">
    <citation type="journal article" date="2007" name="Nature">
        <title>Evolution of genes and genomes on the Drosophila phylogeny.</title>
        <authorList>
            <consortium name="Drosophila 12 Genomes Consortium"/>
            <person name="Clark A.G."/>
            <person name="Eisen M.B."/>
            <person name="Smith D.R."/>
            <person name="Bergman C.M."/>
            <person name="Oliver B."/>
            <person name="Markow T.A."/>
            <person name="Kaufman T.C."/>
            <person name="Kellis M."/>
            <person name="Gelbart W."/>
            <person name="Iyer V.N."/>
            <person name="Pollard D.A."/>
            <person name="Sackton T.B."/>
            <person name="Larracuente A.M."/>
            <person name="Singh N.D."/>
            <person name="Abad J.P."/>
            <person name="Abt D.N."/>
            <person name="Adryan B."/>
            <person name="Aguade M."/>
            <person name="Akashi H."/>
            <person name="Anderson W.W."/>
            <person name="Aquadro C.F."/>
            <person name="Ardell D.H."/>
            <person name="Arguello R."/>
            <person name="Artieri C.G."/>
            <person name="Barbash D.A."/>
            <person name="Barker D."/>
            <person name="Barsanti P."/>
            <person name="Batterham P."/>
            <person name="Batzoglou S."/>
            <person name="Begun D."/>
            <person name="Bhutkar A."/>
            <person name="Blanco E."/>
            <person name="Bosak S.A."/>
            <person name="Bradley R.K."/>
            <person name="Brand A.D."/>
            <person name="Brent M.R."/>
            <person name="Brooks A.N."/>
            <person name="Brown R.H."/>
            <person name="Butlin R.K."/>
            <person name="Caggese C."/>
            <person name="Calvi B.R."/>
            <person name="Bernardo de Carvalho A."/>
            <person name="Caspi A."/>
            <person name="Castrezana S."/>
            <person name="Celniker S.E."/>
            <person name="Chang J.L."/>
            <person name="Chapple C."/>
            <person name="Chatterji S."/>
            <person name="Chinwalla A."/>
            <person name="Civetta A."/>
            <person name="Clifton S.W."/>
            <person name="Comeron J.M."/>
            <person name="Costello J.C."/>
            <person name="Coyne J.A."/>
            <person name="Daub J."/>
            <person name="David R.G."/>
            <person name="Delcher A.L."/>
            <person name="Delehaunty K."/>
            <person name="Do C.B."/>
            <person name="Ebling H."/>
            <person name="Edwards K."/>
            <person name="Eickbush T."/>
            <person name="Evans J.D."/>
            <person name="Filipski A."/>
            <person name="Findeiss S."/>
            <person name="Freyhult E."/>
            <person name="Fulton L."/>
            <person name="Fulton R."/>
            <person name="Garcia A.C."/>
            <person name="Gardiner A."/>
            <person name="Garfield D.A."/>
            <person name="Garvin B.E."/>
            <person name="Gibson G."/>
            <person name="Gilbert D."/>
            <person name="Gnerre S."/>
            <person name="Godfrey J."/>
            <person name="Good R."/>
            <person name="Gotea V."/>
            <person name="Gravely B."/>
            <person name="Greenberg A.J."/>
            <person name="Griffiths-Jones S."/>
            <person name="Gross S."/>
            <person name="Guigo R."/>
            <person name="Gustafson E.A."/>
            <person name="Haerty W."/>
            <person name="Hahn M.W."/>
            <person name="Halligan D.L."/>
            <person name="Halpern A.L."/>
            <person name="Halter G.M."/>
            <person name="Han M.V."/>
            <person name="Heger A."/>
            <person name="Hillier L."/>
            <person name="Hinrichs A.S."/>
            <person name="Holmes I."/>
            <person name="Hoskins R.A."/>
            <person name="Hubisz M.J."/>
            <person name="Hultmark D."/>
            <person name="Huntley M.A."/>
            <person name="Jaffe D.B."/>
            <person name="Jagadeeshan S."/>
            <person name="Jeck W.R."/>
            <person name="Johnson J."/>
            <person name="Jones C.D."/>
            <person name="Jordan W.C."/>
            <person name="Karpen G.H."/>
            <person name="Kataoka E."/>
            <person name="Keightley P.D."/>
            <person name="Kheradpour P."/>
            <person name="Kirkness E.F."/>
            <person name="Koerich L.B."/>
            <person name="Kristiansen K."/>
            <person name="Kudrna D."/>
            <person name="Kulathinal R.J."/>
            <person name="Kumar S."/>
            <person name="Kwok R."/>
            <person name="Lander E."/>
            <person name="Langley C.H."/>
            <person name="Lapoint R."/>
            <person name="Lazzaro B.P."/>
            <person name="Lee S.J."/>
            <person name="Levesque L."/>
            <person name="Li R."/>
            <person name="Lin C.F."/>
            <person name="Lin M.F."/>
            <person name="Lindblad-Toh K."/>
            <person name="Llopart A."/>
            <person name="Long M."/>
            <person name="Low L."/>
            <person name="Lozovsky E."/>
            <person name="Lu J."/>
            <person name="Luo M."/>
            <person name="Machado C.A."/>
            <person name="Makalowski W."/>
            <person name="Marzo M."/>
            <person name="Matsuda M."/>
            <person name="Matzkin L."/>
            <person name="McAllister B."/>
            <person name="McBride C.S."/>
            <person name="McKernan B."/>
            <person name="McKernan K."/>
            <person name="Mendez-Lago M."/>
            <person name="Minx P."/>
            <person name="Mollenhauer M.U."/>
            <person name="Montooth K."/>
            <person name="Mount S.M."/>
            <person name="Mu X."/>
            <person name="Myers E."/>
            <person name="Negre B."/>
            <person name="Newfeld S."/>
            <person name="Nielsen R."/>
            <person name="Noor M.A."/>
            <person name="O'Grady P."/>
            <person name="Pachter L."/>
            <person name="Papaceit M."/>
            <person name="Parisi M.J."/>
            <person name="Parisi M."/>
            <person name="Parts L."/>
            <person name="Pedersen J.S."/>
            <person name="Pesole G."/>
            <person name="Phillippy A.M."/>
            <person name="Ponting C.P."/>
            <person name="Pop M."/>
            <person name="Porcelli D."/>
            <person name="Powell J.R."/>
            <person name="Prohaska S."/>
            <person name="Pruitt K."/>
            <person name="Puig M."/>
            <person name="Quesneville H."/>
            <person name="Ram K.R."/>
            <person name="Rand D."/>
            <person name="Rasmussen M.D."/>
            <person name="Reed L.K."/>
            <person name="Reenan R."/>
            <person name="Reily A."/>
            <person name="Remington K.A."/>
            <person name="Rieger T.T."/>
            <person name="Ritchie M.G."/>
            <person name="Robin C."/>
            <person name="Rogers Y.H."/>
            <person name="Rohde C."/>
            <person name="Rozas J."/>
            <person name="Rubenfield M.J."/>
            <person name="Ruiz A."/>
            <person name="Russo S."/>
            <person name="Salzberg S.L."/>
            <person name="Sanchez-Gracia A."/>
            <person name="Saranga D.J."/>
            <person name="Sato H."/>
            <person name="Schaeffer S.W."/>
            <person name="Schatz M.C."/>
            <person name="Schlenke T."/>
            <person name="Schwartz R."/>
            <person name="Segarra C."/>
            <person name="Singh R.S."/>
            <person name="Sirot L."/>
            <person name="Sirota M."/>
            <person name="Sisneros N.B."/>
            <person name="Smith C.D."/>
            <person name="Smith T.F."/>
            <person name="Spieth J."/>
            <person name="Stage D.E."/>
            <person name="Stark A."/>
            <person name="Stephan W."/>
            <person name="Strausberg R.L."/>
            <person name="Strempel S."/>
            <person name="Sturgill D."/>
            <person name="Sutton G."/>
            <person name="Sutton G.G."/>
            <person name="Tao W."/>
            <person name="Teichmann S."/>
            <person name="Tobari Y.N."/>
            <person name="Tomimura Y."/>
            <person name="Tsolas J.M."/>
            <person name="Valente V.L."/>
            <person name="Venter E."/>
            <person name="Venter J.C."/>
            <person name="Vicario S."/>
            <person name="Vieira F.G."/>
            <person name="Vilella A.J."/>
            <person name="Villasante A."/>
            <person name="Walenz B."/>
            <person name="Wang J."/>
            <person name="Wasserman M."/>
            <person name="Watts T."/>
            <person name="Wilson D."/>
            <person name="Wilson R.K."/>
            <person name="Wing R.A."/>
            <person name="Wolfner M.F."/>
            <person name="Wong A."/>
            <person name="Wong G.K."/>
            <person name="Wu C.I."/>
            <person name="Wu G."/>
            <person name="Yamamoto D."/>
            <person name="Yang H.P."/>
            <person name="Yang S.P."/>
            <person name="Yorke J.A."/>
            <person name="Yoshida K."/>
            <person name="Zdobnov E."/>
            <person name="Zhang P."/>
            <person name="Zhang Y."/>
            <person name="Zimin A.V."/>
            <person name="Baldwin J."/>
            <person name="Abdouelleil A."/>
            <person name="Abdulkadir J."/>
            <person name="Abebe A."/>
            <person name="Abera B."/>
            <person name="Abreu J."/>
            <person name="Acer S.C."/>
            <person name="Aftuck L."/>
            <person name="Alexander A."/>
            <person name="An P."/>
            <person name="Anderson E."/>
            <person name="Anderson S."/>
            <person name="Arachi H."/>
            <person name="Azer M."/>
            <person name="Bachantsang P."/>
            <person name="Barry A."/>
            <person name="Bayul T."/>
            <person name="Berlin A."/>
            <person name="Bessette D."/>
            <person name="Bloom T."/>
            <person name="Blye J."/>
            <person name="Boguslavskiy L."/>
            <person name="Bonnet C."/>
            <person name="Boukhgalter B."/>
            <person name="Bourzgui I."/>
            <person name="Brown A."/>
            <person name="Cahill P."/>
            <person name="Channer S."/>
            <person name="Cheshatsang Y."/>
            <person name="Chuda L."/>
            <person name="Citroen M."/>
            <person name="Collymore A."/>
            <person name="Cooke P."/>
            <person name="Costello M."/>
            <person name="D'Aco K."/>
            <person name="Daza R."/>
            <person name="De Haan G."/>
            <person name="DeGray S."/>
            <person name="DeMaso C."/>
            <person name="Dhargay N."/>
            <person name="Dooley K."/>
            <person name="Dooley E."/>
            <person name="Doricent M."/>
            <person name="Dorje P."/>
            <person name="Dorjee K."/>
            <person name="Dupes A."/>
            <person name="Elong R."/>
            <person name="Falk J."/>
            <person name="Farina A."/>
            <person name="Faro S."/>
            <person name="Ferguson D."/>
            <person name="Fisher S."/>
            <person name="Foley C.D."/>
            <person name="Franke A."/>
            <person name="Friedrich D."/>
            <person name="Gadbois L."/>
            <person name="Gearin G."/>
            <person name="Gearin C.R."/>
            <person name="Giannoukos G."/>
            <person name="Goode T."/>
            <person name="Graham J."/>
            <person name="Grandbois E."/>
            <person name="Grewal S."/>
            <person name="Gyaltsen K."/>
            <person name="Hafez N."/>
            <person name="Hagos B."/>
            <person name="Hall J."/>
            <person name="Henson C."/>
            <person name="Hollinger A."/>
            <person name="Honan T."/>
            <person name="Huard M.D."/>
            <person name="Hughes L."/>
            <person name="Hurhula B."/>
            <person name="Husby M.E."/>
            <person name="Kamat A."/>
            <person name="Kanga B."/>
            <person name="Kashin S."/>
            <person name="Khazanovich D."/>
            <person name="Kisner P."/>
            <person name="Lance K."/>
            <person name="Lara M."/>
            <person name="Lee W."/>
            <person name="Lennon N."/>
            <person name="Letendre F."/>
            <person name="LeVine R."/>
            <person name="Lipovsky A."/>
            <person name="Liu X."/>
            <person name="Liu J."/>
            <person name="Liu S."/>
            <person name="Lokyitsang T."/>
            <person name="Lokyitsang Y."/>
            <person name="Lubonja R."/>
            <person name="Lui A."/>
            <person name="MacDonald P."/>
            <person name="Magnisalis V."/>
            <person name="Maru K."/>
            <person name="Matthews C."/>
            <person name="McCusker W."/>
            <person name="McDonough S."/>
            <person name="Mehta T."/>
            <person name="Meldrim J."/>
            <person name="Meneus L."/>
            <person name="Mihai O."/>
            <person name="Mihalev A."/>
            <person name="Mihova T."/>
            <person name="Mittelman R."/>
            <person name="Mlenga V."/>
            <person name="Montmayeur A."/>
            <person name="Mulrain L."/>
            <person name="Navidi A."/>
            <person name="Naylor J."/>
            <person name="Negash T."/>
            <person name="Nguyen T."/>
            <person name="Nguyen N."/>
            <person name="Nicol R."/>
            <person name="Norbu C."/>
            <person name="Norbu N."/>
            <person name="Novod N."/>
            <person name="O'Neill B."/>
            <person name="Osman S."/>
            <person name="Markiewicz E."/>
            <person name="Oyono O.L."/>
            <person name="Patti C."/>
            <person name="Phunkhang P."/>
            <person name="Pierre F."/>
            <person name="Priest M."/>
            <person name="Raghuraman S."/>
            <person name="Rege F."/>
            <person name="Reyes R."/>
            <person name="Rise C."/>
            <person name="Rogov P."/>
            <person name="Ross K."/>
            <person name="Ryan E."/>
            <person name="Settipalli S."/>
            <person name="Shea T."/>
            <person name="Sherpa N."/>
            <person name="Shi L."/>
            <person name="Shih D."/>
            <person name="Sparrow T."/>
            <person name="Spaulding J."/>
            <person name="Stalker J."/>
            <person name="Stange-Thomann N."/>
            <person name="Stavropoulos S."/>
            <person name="Stone C."/>
            <person name="Strader C."/>
            <person name="Tesfaye S."/>
            <person name="Thomson T."/>
            <person name="Thoulutsang Y."/>
            <person name="Thoulutsang D."/>
            <person name="Topham K."/>
            <person name="Topping I."/>
            <person name="Tsamla T."/>
            <person name="Vassiliev H."/>
            <person name="Vo A."/>
            <person name="Wangchuk T."/>
            <person name="Wangdi T."/>
            <person name="Weiand M."/>
            <person name="Wilkinson J."/>
            <person name="Wilson A."/>
            <person name="Yadav S."/>
            <person name="Young G."/>
            <person name="Yu Q."/>
            <person name="Zembek L."/>
            <person name="Zhong D."/>
            <person name="Zimmer A."/>
            <person name="Zwirko Z."/>
            <person name="Jaffe D.B."/>
            <person name="Alvarez P."/>
            <person name="Brockman W."/>
            <person name="Butler J."/>
            <person name="Chin C."/>
            <person name="Gnerre S."/>
            <person name="Grabherr M."/>
            <person name="Kleber M."/>
            <person name="Mauceli E."/>
            <person name="MacCallum I."/>
        </authorList>
    </citation>
    <scope>NUCLEOTIDE SEQUENCE [LARGE SCALE GENOMIC DNA]</scope>
    <source>
        <strain evidence="2">Tucson 14030-0811.24</strain>
    </source>
</reference>
<keyword evidence="2" id="KW-1185">Reference proteome</keyword>
<sequence length="94" mass="10733">MEHNFTDEQNEEVVYYTDEETTEAMDFIKEHQLPMSELLYALKYVRILHGPATGTDEQLMDVQQAPTISPPSPPLYSMQFAVSPTEPVSMRKAP</sequence>
<gene>
    <name evidence="1" type="primary">Dwil\GK19284</name>
    <name evidence="1" type="ORF">Dwil_GK19284</name>
</gene>
<dbReference type="OrthoDB" id="7865045at2759"/>
<evidence type="ECO:0000313" key="1">
    <source>
        <dbReference type="EMBL" id="EDW73215.2"/>
    </source>
</evidence>
<proteinExistence type="predicted"/>
<accession>B4MM70</accession>
<dbReference type="Proteomes" id="UP000007798">
    <property type="component" value="Unassembled WGS sequence"/>
</dbReference>
<organism evidence="1 2">
    <name type="scientific">Drosophila willistoni</name>
    <name type="common">Fruit fly</name>
    <dbReference type="NCBI Taxonomy" id="7260"/>
    <lineage>
        <taxon>Eukaryota</taxon>
        <taxon>Metazoa</taxon>
        <taxon>Ecdysozoa</taxon>
        <taxon>Arthropoda</taxon>
        <taxon>Hexapoda</taxon>
        <taxon>Insecta</taxon>
        <taxon>Pterygota</taxon>
        <taxon>Neoptera</taxon>
        <taxon>Endopterygota</taxon>
        <taxon>Diptera</taxon>
        <taxon>Brachycera</taxon>
        <taxon>Muscomorpha</taxon>
        <taxon>Ephydroidea</taxon>
        <taxon>Drosophilidae</taxon>
        <taxon>Drosophila</taxon>
        <taxon>Sophophora</taxon>
    </lineage>
</organism>
<dbReference type="AlphaFoldDB" id="B4MM70"/>
<dbReference type="HOGENOM" id="CLU_2564934_0_0_1"/>
<dbReference type="KEGG" id="dwi:6639142"/>
<dbReference type="EMBL" id="CH963847">
    <property type="protein sequence ID" value="EDW73215.2"/>
    <property type="molecule type" value="Genomic_DNA"/>
</dbReference>
<protein>
    <submittedName>
        <fullName evidence="1">Uncharacterized protein</fullName>
    </submittedName>
</protein>
<name>B4MM70_DROWI</name>